<dbReference type="Gene3D" id="3.30.70.360">
    <property type="match status" value="1"/>
</dbReference>
<feature type="compositionally biased region" description="Basic and acidic residues" evidence="1">
    <location>
        <begin position="416"/>
        <end position="431"/>
    </location>
</feature>
<dbReference type="Gene3D" id="3.40.630.10">
    <property type="entry name" value="Zn peptidases"/>
    <property type="match status" value="1"/>
</dbReference>
<dbReference type="Pfam" id="PF01546">
    <property type="entry name" value="Peptidase_M20"/>
    <property type="match status" value="1"/>
</dbReference>
<accession>A0ABP6NQY5</accession>
<dbReference type="RefSeq" id="WP_344686600.1">
    <property type="nucleotide sequence ID" value="NZ_BAAAVV010000001.1"/>
</dbReference>
<keyword evidence="4" id="KW-1185">Reference proteome</keyword>
<evidence type="ECO:0000259" key="2">
    <source>
        <dbReference type="Pfam" id="PF07687"/>
    </source>
</evidence>
<evidence type="ECO:0000313" key="3">
    <source>
        <dbReference type="EMBL" id="GAA3154411.1"/>
    </source>
</evidence>
<comment type="caution">
    <text evidence="3">The sequence shown here is derived from an EMBL/GenBank/DDBJ whole genome shotgun (WGS) entry which is preliminary data.</text>
</comment>
<dbReference type="InterPro" id="IPR002933">
    <property type="entry name" value="Peptidase_M20"/>
</dbReference>
<dbReference type="InterPro" id="IPR017439">
    <property type="entry name" value="Amidohydrolase"/>
</dbReference>
<proteinExistence type="predicted"/>
<feature type="region of interest" description="Disordered" evidence="1">
    <location>
        <begin position="394"/>
        <end position="431"/>
    </location>
</feature>
<sequence length="431" mass="45190">MTPVVEKLGAAVDDWVAAHHSQLVSTRRHLHAHPELAFAEFETTSFLEQRLRTHGLRPRRLPTGTGLVVDVGSGDPVVVLRADIDALPLADLKDVPYASTREGMCHACGHDVHTTVVLGVAIALAGLDGLPGTVRCIFQPAEETIPGGATEVVASGVLDGAMRAFALHCDPSIPAGTVGLRTGAITAACDRIDVTLTGPGGHTARPQLTVDLVDALGRLITDLPGLLSRQVDPRAGMSLVWGAVNAGIAANAIPQRGQLRGTVRVLDRDAWKGAEDLMRSLVERVAAASGAGCDVDYVRGLPPVVNDPRAVVLMRAAALETVGSDRVVLTPQSMGGEDFGWFADVMPIALARLGTHGGGAPLDLHRGTFDVDERAIGVGVRLLARTALHALEADAAPARTGRPAPGDTSARRAAHERREPDDESPRSADRT</sequence>
<evidence type="ECO:0000313" key="4">
    <source>
        <dbReference type="Proteomes" id="UP001499924"/>
    </source>
</evidence>
<dbReference type="PANTHER" id="PTHR11014">
    <property type="entry name" value="PEPTIDASE M20 FAMILY MEMBER"/>
    <property type="match status" value="1"/>
</dbReference>
<dbReference type="PANTHER" id="PTHR11014:SF63">
    <property type="entry name" value="METALLOPEPTIDASE, PUTATIVE (AFU_ORTHOLOGUE AFUA_6G09600)-RELATED"/>
    <property type="match status" value="1"/>
</dbReference>
<dbReference type="InterPro" id="IPR036264">
    <property type="entry name" value="Bact_exopeptidase_dim_dom"/>
</dbReference>
<feature type="compositionally biased region" description="Low complexity" evidence="1">
    <location>
        <begin position="394"/>
        <end position="407"/>
    </location>
</feature>
<dbReference type="InterPro" id="IPR011650">
    <property type="entry name" value="Peptidase_M20_dimer"/>
</dbReference>
<dbReference type="Pfam" id="PF07687">
    <property type="entry name" value="M20_dimer"/>
    <property type="match status" value="1"/>
</dbReference>
<gene>
    <name evidence="3" type="ORF">GCM10010531_01810</name>
</gene>
<dbReference type="Proteomes" id="UP001499924">
    <property type="component" value="Unassembled WGS sequence"/>
</dbReference>
<dbReference type="PIRSF" id="PIRSF005962">
    <property type="entry name" value="Pept_M20D_amidohydro"/>
    <property type="match status" value="1"/>
</dbReference>
<name>A0ABP6NQY5_9ACTN</name>
<feature type="domain" description="Peptidase M20 dimerisation" evidence="2">
    <location>
        <begin position="193"/>
        <end position="286"/>
    </location>
</feature>
<reference evidence="4" key="1">
    <citation type="journal article" date="2019" name="Int. J. Syst. Evol. Microbiol.">
        <title>The Global Catalogue of Microorganisms (GCM) 10K type strain sequencing project: providing services to taxonomists for standard genome sequencing and annotation.</title>
        <authorList>
            <consortium name="The Broad Institute Genomics Platform"/>
            <consortium name="The Broad Institute Genome Sequencing Center for Infectious Disease"/>
            <person name="Wu L."/>
            <person name="Ma J."/>
        </authorList>
    </citation>
    <scope>NUCLEOTIDE SEQUENCE [LARGE SCALE GENOMIC DNA]</scope>
    <source>
        <strain evidence="4">JCM 15614</strain>
    </source>
</reference>
<organism evidence="3 4">
    <name type="scientific">Blastococcus jejuensis</name>
    <dbReference type="NCBI Taxonomy" id="351224"/>
    <lineage>
        <taxon>Bacteria</taxon>
        <taxon>Bacillati</taxon>
        <taxon>Actinomycetota</taxon>
        <taxon>Actinomycetes</taxon>
        <taxon>Geodermatophilales</taxon>
        <taxon>Geodermatophilaceae</taxon>
        <taxon>Blastococcus</taxon>
    </lineage>
</organism>
<protein>
    <submittedName>
        <fullName evidence="3">Amidohydrolase</fullName>
    </submittedName>
</protein>
<dbReference type="EMBL" id="BAAAVV010000001">
    <property type="protein sequence ID" value="GAA3154411.1"/>
    <property type="molecule type" value="Genomic_DNA"/>
</dbReference>
<dbReference type="NCBIfam" id="TIGR01891">
    <property type="entry name" value="amidohydrolases"/>
    <property type="match status" value="1"/>
</dbReference>
<dbReference type="SUPFAM" id="SSF53187">
    <property type="entry name" value="Zn-dependent exopeptidases"/>
    <property type="match status" value="1"/>
</dbReference>
<evidence type="ECO:0000256" key="1">
    <source>
        <dbReference type="SAM" id="MobiDB-lite"/>
    </source>
</evidence>
<dbReference type="SUPFAM" id="SSF55031">
    <property type="entry name" value="Bacterial exopeptidase dimerisation domain"/>
    <property type="match status" value="1"/>
</dbReference>